<dbReference type="Gene3D" id="3.40.50.2000">
    <property type="entry name" value="Glycogen Phosphorylase B"/>
    <property type="match status" value="2"/>
</dbReference>
<accession>A0A6C0QTF3</accession>
<dbReference type="AlphaFoldDB" id="A0A6C0QTF3"/>
<dbReference type="NCBIfam" id="TIGR00236">
    <property type="entry name" value="wecB"/>
    <property type="match status" value="1"/>
</dbReference>
<dbReference type="SUPFAM" id="SSF53756">
    <property type="entry name" value="UDP-Glycosyltransferase/glycogen phosphorylase"/>
    <property type="match status" value="1"/>
</dbReference>
<feature type="domain" description="UDP-N-acetylglucosamine 2-epimerase" evidence="5">
    <location>
        <begin position="33"/>
        <end position="370"/>
    </location>
</feature>
<name>A0A6C0QTF3_9BACL</name>
<keyword evidence="1 4" id="KW-0413">Isomerase</keyword>
<evidence type="ECO:0000256" key="4">
    <source>
        <dbReference type="RuleBase" id="RU003513"/>
    </source>
</evidence>
<dbReference type="Proteomes" id="UP000464330">
    <property type="component" value="Chromosome"/>
</dbReference>
<evidence type="ECO:0000256" key="3">
    <source>
        <dbReference type="ARBA" id="ARBA00038858"/>
    </source>
</evidence>
<dbReference type="EC" id="5.1.3.14" evidence="3"/>
<evidence type="ECO:0000259" key="5">
    <source>
        <dbReference type="Pfam" id="PF02350"/>
    </source>
</evidence>
<dbReference type="GO" id="GO:0008761">
    <property type="term" value="F:UDP-N-acetylglucosamine 2-epimerase activity"/>
    <property type="evidence" value="ECO:0007669"/>
    <property type="project" value="UniProtKB-EC"/>
</dbReference>
<evidence type="ECO:0000313" key="6">
    <source>
        <dbReference type="EMBL" id="QHZ51952.1"/>
    </source>
</evidence>
<dbReference type="InterPro" id="IPR003331">
    <property type="entry name" value="UDP_GlcNAc_Epimerase_2_dom"/>
</dbReference>
<organism evidence="6 7">
    <name type="scientific">Paenibacillus larvae subsp. larvae</name>
    <dbReference type="NCBI Taxonomy" id="147375"/>
    <lineage>
        <taxon>Bacteria</taxon>
        <taxon>Bacillati</taxon>
        <taxon>Bacillota</taxon>
        <taxon>Bacilli</taxon>
        <taxon>Bacillales</taxon>
        <taxon>Paenibacillaceae</taxon>
        <taxon>Paenibacillus</taxon>
    </lineage>
</organism>
<sequence>MNNTRKKIMVIFGTRPEASKMCPVIKELKCYSDWFETKIVVTGQHREQLDQVLQGFGLVPDIDLNIMKPNQSLSYITSSALLGLDEILNDEKPDLILVHGDTQTSMVGALAGFFHKIPVGHVEAGLRSNNKFSPWPEEVNRKVVDTVSDLLFAPTTVGKLNLIREGYDAKQIFVTGQTAVDAAAQTYEERYSFKECKLNDLDVKNSRIITVTAHRRENYGEPMRQIFQAIKKIADNNVNIKIVYPMHRSPIVRELAISILGGHERILLLDPLDYSDMINLLSCSSFILSDSGGLQEEAAVFNKPLILMRDTTERQEAVDSGAVVLVGTDERKIVELANKLLFEKEFYEKMANSKNPFGDGKASHRIAQIICHYFGFIHELPEEFDV</sequence>
<comment type="similarity">
    <text evidence="2 4">Belongs to the UDP-N-acetylglucosamine 2-epimerase family.</text>
</comment>
<evidence type="ECO:0000256" key="1">
    <source>
        <dbReference type="ARBA" id="ARBA00023235"/>
    </source>
</evidence>
<gene>
    <name evidence="6" type="primary">mnaA_2</name>
    <name evidence="6" type="ORF">ERICV_02831</name>
</gene>
<dbReference type="CDD" id="cd03786">
    <property type="entry name" value="GTB_UDP-GlcNAc_2-Epimerase"/>
    <property type="match status" value="1"/>
</dbReference>
<evidence type="ECO:0000256" key="2">
    <source>
        <dbReference type="ARBA" id="ARBA00038209"/>
    </source>
</evidence>
<dbReference type="PANTHER" id="PTHR43174:SF2">
    <property type="entry name" value="UDP-N-ACETYLGLUCOSAMINE 2-EPIMERASE"/>
    <property type="match status" value="1"/>
</dbReference>
<protein>
    <recommendedName>
        <fullName evidence="3">UDP-N-acetylglucosamine 2-epimerase (non-hydrolyzing)</fullName>
        <ecNumber evidence="3">5.1.3.14</ecNumber>
    </recommendedName>
</protein>
<dbReference type="PANTHER" id="PTHR43174">
    <property type="entry name" value="UDP-N-ACETYLGLUCOSAMINE 2-EPIMERASE"/>
    <property type="match status" value="1"/>
</dbReference>
<evidence type="ECO:0000313" key="7">
    <source>
        <dbReference type="Proteomes" id="UP000464330"/>
    </source>
</evidence>
<dbReference type="RefSeq" id="WP_023484226.1">
    <property type="nucleotide sequence ID" value="NZ_CP019651.1"/>
</dbReference>
<dbReference type="EMBL" id="CP019717">
    <property type="protein sequence ID" value="QHZ51952.1"/>
    <property type="molecule type" value="Genomic_DNA"/>
</dbReference>
<reference evidence="6 7" key="1">
    <citation type="journal article" date="2020" name="Int. J. Med. Microbiol.">
        <title>Discovery of Paenibacillus larvae ERIC V: Phenotypic and genomic comparison to genotypes ERIC I-IV reveal different inventories of virulence factors which correlate with epidemiological prevalences of American Foulbrood.</title>
        <authorList>
            <person name="Beims H."/>
            <person name="Bunk B."/>
            <person name="Erler S."/>
            <person name="Mohr K.I."/>
            <person name="Sproer C."/>
            <person name="Pradella S."/>
            <person name="Gunther G."/>
            <person name="Rohde M."/>
            <person name="von der Ohe W."/>
            <person name="Steinert M."/>
        </authorList>
    </citation>
    <scope>NUCLEOTIDE SEQUENCE [LARGE SCALE GENOMIC DNA]</scope>
    <source>
        <strain evidence="6">Eric_V</strain>
    </source>
</reference>
<dbReference type="InterPro" id="IPR029767">
    <property type="entry name" value="WecB-like"/>
</dbReference>
<proteinExistence type="inferred from homology"/>
<dbReference type="Pfam" id="PF02350">
    <property type="entry name" value="Epimerase_2"/>
    <property type="match status" value="1"/>
</dbReference>